<protein>
    <submittedName>
        <fullName evidence="2">VCBS repeat protein</fullName>
    </submittedName>
</protein>
<dbReference type="SUPFAM" id="SSF69318">
    <property type="entry name" value="Integrin alpha N-terminal domain"/>
    <property type="match status" value="1"/>
</dbReference>
<gene>
    <name evidence="2" type="ORF">LX66_1017</name>
</gene>
<dbReference type="OrthoDB" id="1391917at2"/>
<keyword evidence="3" id="KW-1185">Reference proteome</keyword>
<dbReference type="SUPFAM" id="SSF46626">
    <property type="entry name" value="Cytochrome c"/>
    <property type="match status" value="1"/>
</dbReference>
<dbReference type="RefSeq" id="WP_158642538.1">
    <property type="nucleotide sequence ID" value="NZ_BAAAFY010000001.1"/>
</dbReference>
<dbReference type="PANTHER" id="PTHR44103">
    <property type="entry name" value="PROPROTEIN CONVERTASE P"/>
    <property type="match status" value="1"/>
</dbReference>
<evidence type="ECO:0000313" key="2">
    <source>
        <dbReference type="EMBL" id="TWI91641.1"/>
    </source>
</evidence>
<dbReference type="GO" id="GO:0020037">
    <property type="term" value="F:heme binding"/>
    <property type="evidence" value="ECO:0007669"/>
    <property type="project" value="InterPro"/>
</dbReference>
<dbReference type="AlphaFoldDB" id="A0A562TDK3"/>
<sequence>MQLPDRTRLFTPYCYLLLLLAAAACNEDLARINRVKEGSLLARRYCASCHAFPGPALLDKTTWEEDVLPVMGARLGIKNYHGSYYRAPVLADTPGAVANLIAPGDWDRIVAYYTTVAPWRPLPQRRSQPVSSQAMALFTIREPAWQRQAPAPLTSFVCIDTLRRDIWMANAQDSFLYRYNSRLQPVQRWRTASVVADVALPAAASGSRGYITCLGTLYPSDALRGSIQVLEQQDTLELLPELLRDRLPRPVQSLPADLNGDGRTDLLVCGFGFNRGYLAWLELDTAGRKAIQEHLLLPQPGAIKAFIHDSNEDGRPDIWVLMGQGDEGIWYLENAGEGRFNPRRVLQFPPAYGSSSFALQDVDHDGREDIIYTCGDNADDSRVLKAYHGVYIYRNLGNQRFEQAYFYPVNGCYKAIARDFDLDGDEDLLTISFFADYGNQPQEALLYFMNQGGFNFTVHTLPAAKLGHWICMDAADLDGDGDTDVVLGNFSQAPVNFPGLGTHWRNAPPFIVLENNTHRFRKKP</sequence>
<dbReference type="PROSITE" id="PS51257">
    <property type="entry name" value="PROKAR_LIPOPROTEIN"/>
    <property type="match status" value="1"/>
</dbReference>
<reference evidence="2 3" key="1">
    <citation type="journal article" date="2013" name="Stand. Genomic Sci.">
        <title>Genomic Encyclopedia of Type Strains, Phase I: The one thousand microbial genomes (KMG-I) project.</title>
        <authorList>
            <person name="Kyrpides N.C."/>
            <person name="Woyke T."/>
            <person name="Eisen J.A."/>
            <person name="Garrity G."/>
            <person name="Lilburn T.G."/>
            <person name="Beck B.J."/>
            <person name="Whitman W.B."/>
            <person name="Hugenholtz P."/>
            <person name="Klenk H.P."/>
        </authorList>
    </citation>
    <scope>NUCLEOTIDE SEQUENCE [LARGE SCALE GENOMIC DNA]</scope>
    <source>
        <strain evidence="2 3">DSM 13484</strain>
    </source>
</reference>
<comment type="caution">
    <text evidence="2">The sequence shown here is derived from an EMBL/GenBank/DDBJ whole genome shotgun (WGS) entry which is preliminary data.</text>
</comment>
<dbReference type="InterPro" id="IPR028994">
    <property type="entry name" value="Integrin_alpha_N"/>
</dbReference>
<dbReference type="PANTHER" id="PTHR44103:SF1">
    <property type="entry name" value="PROPROTEIN CONVERTASE P"/>
    <property type="match status" value="1"/>
</dbReference>
<dbReference type="EMBL" id="VLLG01000002">
    <property type="protein sequence ID" value="TWI91641.1"/>
    <property type="molecule type" value="Genomic_DNA"/>
</dbReference>
<dbReference type="Gene3D" id="2.130.10.130">
    <property type="entry name" value="Integrin alpha, N-terminal"/>
    <property type="match status" value="1"/>
</dbReference>
<organism evidence="2 3">
    <name type="scientific">Chitinophaga japonensis</name>
    <name type="common">Flexibacter japonensis</name>
    <dbReference type="NCBI Taxonomy" id="104662"/>
    <lineage>
        <taxon>Bacteria</taxon>
        <taxon>Pseudomonadati</taxon>
        <taxon>Bacteroidota</taxon>
        <taxon>Chitinophagia</taxon>
        <taxon>Chitinophagales</taxon>
        <taxon>Chitinophagaceae</taxon>
        <taxon>Chitinophaga</taxon>
    </lineage>
</organism>
<keyword evidence="1" id="KW-0732">Signal</keyword>
<name>A0A562TDK3_CHIJA</name>
<dbReference type="InterPro" id="IPR036909">
    <property type="entry name" value="Cyt_c-like_dom_sf"/>
</dbReference>
<evidence type="ECO:0000313" key="3">
    <source>
        <dbReference type="Proteomes" id="UP000316778"/>
    </source>
</evidence>
<dbReference type="GO" id="GO:0009055">
    <property type="term" value="F:electron transfer activity"/>
    <property type="evidence" value="ECO:0007669"/>
    <property type="project" value="InterPro"/>
</dbReference>
<dbReference type="Proteomes" id="UP000316778">
    <property type="component" value="Unassembled WGS sequence"/>
</dbReference>
<dbReference type="Pfam" id="PF13517">
    <property type="entry name" value="FG-GAP_3"/>
    <property type="match status" value="2"/>
</dbReference>
<evidence type="ECO:0000256" key="1">
    <source>
        <dbReference type="ARBA" id="ARBA00022729"/>
    </source>
</evidence>
<proteinExistence type="predicted"/>
<dbReference type="InterPro" id="IPR013517">
    <property type="entry name" value="FG-GAP"/>
</dbReference>
<accession>A0A562TDK3</accession>